<evidence type="ECO:0000259" key="6">
    <source>
        <dbReference type="Pfam" id="PF03372"/>
    </source>
</evidence>
<dbReference type="EMBL" id="VIGV01000002">
    <property type="protein sequence ID" value="TWS25068.1"/>
    <property type="molecule type" value="Genomic_DNA"/>
</dbReference>
<keyword evidence="2 5" id="KW-0732">Signal</keyword>
<evidence type="ECO:0000313" key="8">
    <source>
        <dbReference type="Proteomes" id="UP000319792"/>
    </source>
</evidence>
<evidence type="ECO:0000256" key="3">
    <source>
        <dbReference type="ARBA" id="ARBA00022801"/>
    </source>
</evidence>
<feature type="compositionally biased region" description="Low complexity" evidence="4">
    <location>
        <begin position="475"/>
        <end position="568"/>
    </location>
</feature>
<dbReference type="Pfam" id="PF03372">
    <property type="entry name" value="Exo_endo_phos"/>
    <property type="match status" value="1"/>
</dbReference>
<evidence type="ECO:0000256" key="4">
    <source>
        <dbReference type="SAM" id="MobiDB-lite"/>
    </source>
</evidence>
<proteinExistence type="inferred from homology"/>
<dbReference type="GO" id="GO:0005576">
    <property type="term" value="C:extracellular region"/>
    <property type="evidence" value="ECO:0007669"/>
    <property type="project" value="InterPro"/>
</dbReference>
<reference evidence="7 8" key="1">
    <citation type="submission" date="2019-06" db="EMBL/GenBank/DDBJ databases">
        <authorList>
            <person name="Teng J.L.L."/>
            <person name="Lee H.H."/>
            <person name="Lau S.K.P."/>
            <person name="Woo P.C.Y."/>
        </authorList>
    </citation>
    <scope>NUCLEOTIDE SEQUENCE [LARGE SCALE GENOMIC DNA]</scope>
    <source>
        <strain evidence="7 8">HKU70</strain>
    </source>
</reference>
<dbReference type="InterPro" id="IPR036691">
    <property type="entry name" value="Endo/exonu/phosph_ase_sf"/>
</dbReference>
<reference evidence="7 8" key="2">
    <citation type="submission" date="2019-08" db="EMBL/GenBank/DDBJ databases">
        <title>Tsukamurella conjunctivitidis sp. nov., Tsukamurella assacharolytica sp. nov. and Tsukamurella sputae sp. nov. isolated from patients with conjunctivitis, bacteraemia (lymphoma) and respiratory infection (sputum) in Hong Kong.</title>
        <authorList>
            <person name="Fok K.M.N."/>
            <person name="Fong J.Y.H."/>
        </authorList>
    </citation>
    <scope>NUCLEOTIDE SEQUENCE [LARGE SCALE GENOMIC DNA]</scope>
    <source>
        <strain evidence="7 8">HKU70</strain>
    </source>
</reference>
<dbReference type="PANTHER" id="PTHR16320:SF23">
    <property type="entry name" value="SPHINGOMYELINASE C 1"/>
    <property type="match status" value="1"/>
</dbReference>
<feature type="signal peptide" evidence="5">
    <location>
        <begin position="1"/>
        <end position="31"/>
    </location>
</feature>
<feature type="region of interest" description="Disordered" evidence="4">
    <location>
        <begin position="445"/>
        <end position="576"/>
    </location>
</feature>
<dbReference type="CDD" id="cd09078">
    <property type="entry name" value="nSMase"/>
    <property type="match status" value="1"/>
</dbReference>
<organism evidence="7 8">
    <name type="scientific">Tsukamurella sputi</name>
    <dbReference type="NCBI Taxonomy" id="2591848"/>
    <lineage>
        <taxon>Bacteria</taxon>
        <taxon>Bacillati</taxon>
        <taxon>Actinomycetota</taxon>
        <taxon>Actinomycetes</taxon>
        <taxon>Mycobacteriales</taxon>
        <taxon>Tsukamurellaceae</taxon>
        <taxon>Tsukamurella</taxon>
    </lineage>
</organism>
<dbReference type="InterPro" id="IPR005135">
    <property type="entry name" value="Endo/exonuclease/phosphatase"/>
</dbReference>
<dbReference type="AlphaFoldDB" id="A0A5C5RRC1"/>
<dbReference type="Gene3D" id="3.60.10.10">
    <property type="entry name" value="Endonuclease/exonuclease/phosphatase"/>
    <property type="match status" value="1"/>
</dbReference>
<dbReference type="Proteomes" id="UP000319792">
    <property type="component" value="Unassembled WGS sequence"/>
</dbReference>
<dbReference type="OrthoDB" id="338539at2"/>
<evidence type="ECO:0000256" key="5">
    <source>
        <dbReference type="SAM" id="SignalP"/>
    </source>
</evidence>
<dbReference type="InterPro" id="IPR017766">
    <property type="entry name" value="Sphingomyelinase/PLipase_C"/>
</dbReference>
<keyword evidence="8" id="KW-1185">Reference proteome</keyword>
<sequence length="576" mass="58364">MAKYNGFGATAVAVMAIAGIGAMTAGPAAGATPTPPAVQPTTVPAAPAPTAPVEVKVQAWNMYQLPNILNTVSGTQADSDARVRASIDQLAASGADVLLLSEVNGTAGRAILDGLKEQGYTYQTPRLGESCAGVYGACSDALWSVNGGVAVVSKYPIAQSEQYVYTNYAPLAPDMFANKGAVMARIEKDGQQFWVVAMHTQADDTINDRASRTHEIRMKQAAELRRFVDTFAAEGAPVIYGGDFNTEYFAGKKRPDGQGLSEFEQLVARSGITLFDPGALPFTYDSVTNRLVANQGYKGYRDTLDYVGTTGGAAVRWVQIPVAGSNPVSDHEPVIGYFEITRADGTVVRTGVDPRALNPGPIERAVYFVRNSLETATRIVLIAVEDTIAAVQKVVADVFRPAVATVTAARTDVAASDGAEPGADRAAAQVLPGSSVSGAETVRTSSAALSGATPEAATAPSGVTPVRSSASGSDSPTVEPAPSPAATSSDAAAPTAPTTARASSSQASAESTPAGTSAASAPQSSASGSTATEAASAGSPAAAAEATGATSATSRGAAQESGSASAAETVKTVSAS</sequence>
<protein>
    <recommendedName>
        <fullName evidence="6">Endonuclease/exonuclease/phosphatase domain-containing protein</fullName>
    </recommendedName>
</protein>
<evidence type="ECO:0000256" key="2">
    <source>
        <dbReference type="ARBA" id="ARBA00022729"/>
    </source>
</evidence>
<dbReference type="InterPro" id="IPR038772">
    <property type="entry name" value="Sph/SMPD2-like"/>
</dbReference>
<dbReference type="SUPFAM" id="SSF56219">
    <property type="entry name" value="DNase I-like"/>
    <property type="match status" value="1"/>
</dbReference>
<accession>A0A5C5RRC1</accession>
<name>A0A5C5RRC1_9ACTN</name>
<gene>
    <name evidence="7" type="ORF">FK268_07530</name>
</gene>
<dbReference type="PANTHER" id="PTHR16320">
    <property type="entry name" value="SPHINGOMYELINASE FAMILY MEMBER"/>
    <property type="match status" value="1"/>
</dbReference>
<feature type="domain" description="Endonuclease/exonuclease/phosphatase" evidence="6">
    <location>
        <begin position="60"/>
        <end position="331"/>
    </location>
</feature>
<feature type="chain" id="PRO_5039455390" description="Endonuclease/exonuclease/phosphatase domain-containing protein" evidence="5">
    <location>
        <begin position="32"/>
        <end position="576"/>
    </location>
</feature>
<dbReference type="GO" id="GO:0004767">
    <property type="term" value="F:sphingomyelin phosphodiesterase activity"/>
    <property type="evidence" value="ECO:0007669"/>
    <property type="project" value="InterPro"/>
</dbReference>
<keyword evidence="3" id="KW-0378">Hydrolase</keyword>
<evidence type="ECO:0000256" key="1">
    <source>
        <dbReference type="ARBA" id="ARBA00006335"/>
    </source>
</evidence>
<evidence type="ECO:0000313" key="7">
    <source>
        <dbReference type="EMBL" id="TWS25068.1"/>
    </source>
</evidence>
<comment type="similarity">
    <text evidence="1">Belongs to the neutral sphingomyelinase family.</text>
</comment>
<dbReference type="RefSeq" id="WP_146432739.1">
    <property type="nucleotide sequence ID" value="NZ_VIGV01000002.1"/>
</dbReference>
<comment type="caution">
    <text evidence="7">The sequence shown here is derived from an EMBL/GenBank/DDBJ whole genome shotgun (WGS) entry which is preliminary data.</text>
</comment>